<comment type="catalytic activity">
    <reaction evidence="11 12">
        <text>ATP + H2O = ADP + phosphate + H(+)</text>
        <dbReference type="Rhea" id="RHEA:13065"/>
        <dbReference type="ChEBI" id="CHEBI:15377"/>
        <dbReference type="ChEBI" id="CHEBI:15378"/>
        <dbReference type="ChEBI" id="CHEBI:30616"/>
        <dbReference type="ChEBI" id="CHEBI:43474"/>
        <dbReference type="ChEBI" id="CHEBI:456216"/>
        <dbReference type="EC" id="5.6.2.4"/>
    </reaction>
</comment>
<feature type="binding site" evidence="12">
    <location>
        <position position="492"/>
    </location>
    <ligand>
        <name>Zn(2+)</name>
        <dbReference type="ChEBI" id="CHEBI:29105"/>
        <label>1</label>
    </ligand>
</feature>
<dbReference type="GO" id="GO:0006302">
    <property type="term" value="P:double-strand break repair"/>
    <property type="evidence" value="ECO:0007669"/>
    <property type="project" value="InterPro"/>
</dbReference>
<dbReference type="InterPro" id="IPR011545">
    <property type="entry name" value="DEAD/DEAH_box_helicase_dom"/>
</dbReference>
<evidence type="ECO:0000256" key="13">
    <source>
        <dbReference type="SAM" id="MobiDB-lite"/>
    </source>
</evidence>
<dbReference type="Gene3D" id="3.40.50.300">
    <property type="entry name" value="P-loop containing nucleotide triphosphate hydrolases"/>
    <property type="match status" value="2"/>
</dbReference>
<dbReference type="SUPFAM" id="SSF52540">
    <property type="entry name" value="P-loop containing nucleoside triphosphate hydrolases"/>
    <property type="match status" value="2"/>
</dbReference>
<evidence type="ECO:0000256" key="5">
    <source>
        <dbReference type="ARBA" id="ARBA00022801"/>
    </source>
</evidence>
<comment type="similarity">
    <text evidence="12">Belongs to the helicase family. PriA subfamily.</text>
</comment>
<dbReference type="GO" id="GO:1990077">
    <property type="term" value="C:primosome complex"/>
    <property type="evidence" value="ECO:0007669"/>
    <property type="project" value="UniProtKB-UniRule"/>
</dbReference>
<comment type="subunit">
    <text evidence="12">Component of the replication restart primosome.</text>
</comment>
<dbReference type="PANTHER" id="PTHR30580:SF0">
    <property type="entry name" value="PRIMOSOMAL PROTEIN N"/>
    <property type="match status" value="1"/>
</dbReference>
<feature type="binding site" evidence="12">
    <location>
        <position position="489"/>
    </location>
    <ligand>
        <name>Zn(2+)</name>
        <dbReference type="ChEBI" id="CHEBI:29105"/>
        <label>1</label>
    </ligand>
</feature>
<feature type="binding site" evidence="12">
    <location>
        <position position="519"/>
    </location>
    <ligand>
        <name>Zn(2+)</name>
        <dbReference type="ChEBI" id="CHEBI:29105"/>
        <label>2</label>
    </ligand>
</feature>
<dbReference type="InterPro" id="IPR014001">
    <property type="entry name" value="Helicase_ATP-bd"/>
</dbReference>
<dbReference type="GO" id="GO:0006270">
    <property type="term" value="P:DNA replication initiation"/>
    <property type="evidence" value="ECO:0007669"/>
    <property type="project" value="TreeGrafter"/>
</dbReference>
<comment type="function">
    <text evidence="12">Initiates the restart of stalled replication forks, which reloads the replicative helicase on sites other than the origin of replication. Recognizes and binds to abandoned replication forks and remodels them to uncover a helicase loading site. Promotes assembly of the primosome at these replication forks.</text>
</comment>
<dbReference type="Pfam" id="PF17764">
    <property type="entry name" value="PriA_3primeBD"/>
    <property type="match status" value="1"/>
</dbReference>
<feature type="domain" description="Helicase C-terminal" evidence="15">
    <location>
        <begin position="524"/>
        <end position="687"/>
    </location>
</feature>
<evidence type="ECO:0000259" key="15">
    <source>
        <dbReference type="PROSITE" id="PS51194"/>
    </source>
</evidence>
<dbReference type="SMART" id="SM00490">
    <property type="entry name" value="HELICc"/>
    <property type="match status" value="1"/>
</dbReference>
<evidence type="ECO:0000256" key="9">
    <source>
        <dbReference type="ARBA" id="ARBA00023125"/>
    </source>
</evidence>
<dbReference type="SMART" id="SM00487">
    <property type="entry name" value="DEXDc"/>
    <property type="match status" value="1"/>
</dbReference>
<keyword evidence="3 12" id="KW-0479">Metal-binding</keyword>
<feature type="binding site" evidence="12">
    <location>
        <position position="532"/>
    </location>
    <ligand>
        <name>Zn(2+)</name>
        <dbReference type="ChEBI" id="CHEBI:29105"/>
        <label>1</label>
    </ligand>
</feature>
<dbReference type="GO" id="GO:0005524">
    <property type="term" value="F:ATP binding"/>
    <property type="evidence" value="ECO:0007669"/>
    <property type="project" value="UniProtKB-UniRule"/>
</dbReference>
<evidence type="ECO:0000256" key="7">
    <source>
        <dbReference type="ARBA" id="ARBA00022833"/>
    </source>
</evidence>
<comment type="cofactor">
    <cofactor evidence="12">
        <name>Zn(2+)</name>
        <dbReference type="ChEBI" id="CHEBI:29105"/>
    </cofactor>
    <text evidence="12">Binds 2 zinc ions per subunit.</text>
</comment>
<evidence type="ECO:0000256" key="4">
    <source>
        <dbReference type="ARBA" id="ARBA00022741"/>
    </source>
</evidence>
<keyword evidence="2 12" id="KW-0235">DNA replication</keyword>
<comment type="caution">
    <text evidence="16">The sequence shown here is derived from an EMBL/GenBank/DDBJ whole genome shotgun (WGS) entry which is preliminary data.</text>
</comment>
<dbReference type="Gene3D" id="3.40.1440.60">
    <property type="entry name" value="PriA, 3(prime) DNA-binding domain"/>
    <property type="match status" value="1"/>
</dbReference>
<keyword evidence="7 12" id="KW-0862">Zinc</keyword>
<evidence type="ECO:0000256" key="1">
    <source>
        <dbReference type="ARBA" id="ARBA00022515"/>
    </source>
</evidence>
<dbReference type="Pfam" id="PF00271">
    <property type="entry name" value="Helicase_C"/>
    <property type="match status" value="1"/>
</dbReference>
<keyword evidence="5 12" id="KW-0378">Hydrolase</keyword>
<comment type="catalytic activity">
    <reaction evidence="12">
        <text>Couples ATP hydrolysis with the unwinding of duplex DNA by translocating in the 3'-5' direction.</text>
        <dbReference type="EC" id="5.6.2.4"/>
    </reaction>
</comment>
<feature type="region of interest" description="Disordered" evidence="13">
    <location>
        <begin position="180"/>
        <end position="203"/>
    </location>
</feature>
<dbReference type="InterPro" id="IPR041222">
    <property type="entry name" value="PriA_3primeBD"/>
</dbReference>
<feature type="binding site" evidence="12">
    <location>
        <position position="501"/>
    </location>
    <ligand>
        <name>Zn(2+)</name>
        <dbReference type="ChEBI" id="CHEBI:29105"/>
        <label>2</label>
    </ligand>
</feature>
<dbReference type="HAMAP" id="MF_00983">
    <property type="entry name" value="PriA"/>
    <property type="match status" value="1"/>
</dbReference>
<accession>A0A9D9I6E3</accession>
<evidence type="ECO:0000256" key="3">
    <source>
        <dbReference type="ARBA" id="ARBA00022723"/>
    </source>
</evidence>
<dbReference type="PANTHER" id="PTHR30580">
    <property type="entry name" value="PRIMOSOMAL PROTEIN N"/>
    <property type="match status" value="1"/>
</dbReference>
<dbReference type="AlphaFoldDB" id="A0A9D9I6E3"/>
<reference evidence="16" key="1">
    <citation type="submission" date="2020-10" db="EMBL/GenBank/DDBJ databases">
        <authorList>
            <person name="Gilroy R."/>
        </authorList>
    </citation>
    <scope>NUCLEOTIDE SEQUENCE</scope>
    <source>
        <strain evidence="16">10037</strain>
    </source>
</reference>
<keyword evidence="1 12" id="KW-0639">Primosome</keyword>
<dbReference type="GO" id="GO:0006310">
    <property type="term" value="P:DNA recombination"/>
    <property type="evidence" value="ECO:0007669"/>
    <property type="project" value="InterPro"/>
</dbReference>
<feature type="binding site" evidence="12">
    <location>
        <position position="529"/>
    </location>
    <ligand>
        <name>Zn(2+)</name>
        <dbReference type="ChEBI" id="CHEBI:29105"/>
        <label>1</label>
    </ligand>
</feature>
<dbReference type="InterPro" id="IPR001650">
    <property type="entry name" value="Helicase_C-like"/>
</dbReference>
<organism evidence="16 17">
    <name type="scientific">Candidatus Merdivivens pullistercoris</name>
    <dbReference type="NCBI Taxonomy" id="2840873"/>
    <lineage>
        <taxon>Bacteria</taxon>
        <taxon>Pseudomonadati</taxon>
        <taxon>Bacteroidota</taxon>
        <taxon>Bacteroidia</taxon>
        <taxon>Bacteroidales</taxon>
        <taxon>Muribaculaceae</taxon>
        <taxon>Muribaculaceae incertae sedis</taxon>
        <taxon>Candidatus Merdivivens</taxon>
    </lineage>
</organism>
<dbReference type="GO" id="GO:0003677">
    <property type="term" value="F:DNA binding"/>
    <property type="evidence" value="ECO:0007669"/>
    <property type="project" value="UniProtKB-UniRule"/>
</dbReference>
<name>A0A9D9I6E3_9BACT</name>
<evidence type="ECO:0000256" key="8">
    <source>
        <dbReference type="ARBA" id="ARBA00022840"/>
    </source>
</evidence>
<dbReference type="PROSITE" id="PS51192">
    <property type="entry name" value="HELICASE_ATP_BIND_1"/>
    <property type="match status" value="1"/>
</dbReference>
<dbReference type="GO" id="GO:0008270">
    <property type="term" value="F:zinc ion binding"/>
    <property type="evidence" value="ECO:0007669"/>
    <property type="project" value="UniProtKB-UniRule"/>
</dbReference>
<evidence type="ECO:0000256" key="12">
    <source>
        <dbReference type="HAMAP-Rule" id="MF_00983"/>
    </source>
</evidence>
<keyword evidence="6 12" id="KW-0347">Helicase</keyword>
<dbReference type="EMBL" id="JADIME010000082">
    <property type="protein sequence ID" value="MBO8465881.1"/>
    <property type="molecule type" value="Genomic_DNA"/>
</dbReference>
<dbReference type="PROSITE" id="PS51194">
    <property type="entry name" value="HELICASE_CTER"/>
    <property type="match status" value="1"/>
</dbReference>
<evidence type="ECO:0000313" key="17">
    <source>
        <dbReference type="Proteomes" id="UP000823597"/>
    </source>
</evidence>
<keyword evidence="8 12" id="KW-0067">ATP-binding</keyword>
<keyword evidence="4 12" id="KW-0547">Nucleotide-binding</keyword>
<dbReference type="GO" id="GO:0016787">
    <property type="term" value="F:hydrolase activity"/>
    <property type="evidence" value="ECO:0007669"/>
    <property type="project" value="UniProtKB-KW"/>
</dbReference>
<keyword evidence="9 12" id="KW-0238">DNA-binding</keyword>
<dbReference type="FunFam" id="3.40.50.300:FF:000489">
    <property type="entry name" value="Primosome assembly protein PriA"/>
    <property type="match status" value="1"/>
</dbReference>
<feature type="domain" description="Helicase ATP-binding" evidence="14">
    <location>
        <begin position="259"/>
        <end position="426"/>
    </location>
</feature>
<sequence length="776" mass="86504">MNRREYIKVIIPVKFPGTVTYALPEGTGAKTGQWVSVRFGNKGHMGVIAETGIEADITENRIKEIDALEQFPEVTMTEIELWKQMAEYYMCTIGEVFKSAYPLRKVAREEKRISSQEKSEIRMQRLAATIEGKLAKEFSRIEERISRELAKPSAAKRGYTEDLLRHEMFCKSRVLKRFIDNSPGDGSTGNDSPGDGSIGKSGMSIRIKKYTPEDIRALSLVMAGNMKPAGNSPDEKHDGWEATPPALSPAQKKAEKEILDNFRQGKRVLLKGVAGSGKTEIYADISARIIGEGKSVLMLVPEISLSRQLEDRMKSFFGNKTLVYHSKETPAKRDAVSERLRKGEPLFILGTRSALLLPHGNLGLIIVDEENDSSYKQEEPAPRYNGRDTAIMLSAIAKVPLLLGSATPSYETLYNVMTGKLAEVALDEKYHKGGTVKTVIIDTIAERRKRGMNGSISKKLAGLMQDTLNRGGQIMILRSRRSYSPVLQCRECGEMPKCPHCNAYLSYHKEDGCLECHYCGSRFGFTGVCDKCGGTLEGKGAGTEKIEEEIRNMFPFGKTARLDSDTARNPAREKEILDNFSKGDTDILIGTQIIAKGFDFGNVSLVAVLNADSLIGLQDFRADENALQLLSQLRGRCARRKQNGLFVIQTEQPDHPVYRRLMLHESPEEGLKERQTFGYPPFTRMVEIVLRSSDENHLMEKAHELHGALEKIWPAGTGMPVRPATGKIAGKHICIIRVRFKRDRNLAANKRILEKTVNAVLGKNGKIGFYFNPDPL</sequence>
<dbReference type="EC" id="5.6.2.4" evidence="12"/>
<dbReference type="InterPro" id="IPR040498">
    <property type="entry name" value="PriA_CRR"/>
</dbReference>
<dbReference type="Proteomes" id="UP000823597">
    <property type="component" value="Unassembled WGS sequence"/>
</dbReference>
<dbReference type="InterPro" id="IPR027417">
    <property type="entry name" value="P-loop_NTPase"/>
</dbReference>
<dbReference type="Pfam" id="PF18319">
    <property type="entry name" value="Zn_ribbon_PriA"/>
    <property type="match status" value="1"/>
</dbReference>
<dbReference type="InterPro" id="IPR042115">
    <property type="entry name" value="PriA_3primeBD_sf"/>
</dbReference>
<dbReference type="Pfam" id="PF00270">
    <property type="entry name" value="DEAD"/>
    <property type="match status" value="1"/>
</dbReference>
<protein>
    <recommendedName>
        <fullName evidence="12">Replication restart protein PriA</fullName>
    </recommendedName>
    <alternativeName>
        <fullName evidence="12">ATP-dependent DNA helicase PriA</fullName>
        <ecNumber evidence="12">5.6.2.4</ecNumber>
    </alternativeName>
    <alternativeName>
        <fullName evidence="12">DNA 3'-5' helicase PriA</fullName>
    </alternativeName>
</protein>
<evidence type="ECO:0000256" key="11">
    <source>
        <dbReference type="ARBA" id="ARBA00048988"/>
    </source>
</evidence>
<feature type="binding site" evidence="12">
    <location>
        <position position="498"/>
    </location>
    <ligand>
        <name>Zn(2+)</name>
        <dbReference type="ChEBI" id="CHEBI:29105"/>
        <label>2</label>
    </ligand>
</feature>
<gene>
    <name evidence="12 16" type="primary">priA</name>
    <name evidence="16" type="ORF">IAB93_07810</name>
</gene>
<dbReference type="NCBIfam" id="TIGR00595">
    <property type="entry name" value="priA"/>
    <property type="match status" value="1"/>
</dbReference>
<keyword evidence="10 12" id="KW-0413">Isomerase</keyword>
<evidence type="ECO:0000256" key="6">
    <source>
        <dbReference type="ARBA" id="ARBA00022806"/>
    </source>
</evidence>
<feature type="binding site" evidence="12">
    <location>
        <position position="516"/>
    </location>
    <ligand>
        <name>Zn(2+)</name>
        <dbReference type="ChEBI" id="CHEBI:29105"/>
        <label>2</label>
    </ligand>
</feature>
<proteinExistence type="inferred from homology"/>
<reference evidence="16" key="2">
    <citation type="journal article" date="2021" name="PeerJ">
        <title>Extensive microbial diversity within the chicken gut microbiome revealed by metagenomics and culture.</title>
        <authorList>
            <person name="Gilroy R."/>
            <person name="Ravi A."/>
            <person name="Getino M."/>
            <person name="Pursley I."/>
            <person name="Horton D.L."/>
            <person name="Alikhan N.F."/>
            <person name="Baker D."/>
            <person name="Gharbi K."/>
            <person name="Hall N."/>
            <person name="Watson M."/>
            <person name="Adriaenssens E.M."/>
            <person name="Foster-Nyarko E."/>
            <person name="Jarju S."/>
            <person name="Secka A."/>
            <person name="Antonio M."/>
            <person name="Oren A."/>
            <person name="Chaudhuri R.R."/>
            <person name="La Ragione R."/>
            <person name="Hildebrand F."/>
            <person name="Pallen M.J."/>
        </authorList>
    </citation>
    <scope>NUCLEOTIDE SEQUENCE</scope>
    <source>
        <strain evidence="16">10037</strain>
    </source>
</reference>
<evidence type="ECO:0000259" key="14">
    <source>
        <dbReference type="PROSITE" id="PS51192"/>
    </source>
</evidence>
<evidence type="ECO:0000256" key="2">
    <source>
        <dbReference type="ARBA" id="ARBA00022705"/>
    </source>
</evidence>
<evidence type="ECO:0000313" key="16">
    <source>
        <dbReference type="EMBL" id="MBO8465881.1"/>
    </source>
</evidence>
<evidence type="ECO:0000256" key="10">
    <source>
        <dbReference type="ARBA" id="ARBA00023235"/>
    </source>
</evidence>
<dbReference type="GO" id="GO:0043138">
    <property type="term" value="F:3'-5' DNA helicase activity"/>
    <property type="evidence" value="ECO:0007669"/>
    <property type="project" value="UniProtKB-EC"/>
</dbReference>
<dbReference type="GO" id="GO:0006269">
    <property type="term" value="P:DNA replication, synthesis of primer"/>
    <property type="evidence" value="ECO:0007669"/>
    <property type="project" value="UniProtKB-KW"/>
</dbReference>
<dbReference type="InterPro" id="IPR005259">
    <property type="entry name" value="PriA"/>
</dbReference>